<evidence type="ECO:0000256" key="1">
    <source>
        <dbReference type="ARBA" id="ARBA00008831"/>
    </source>
</evidence>
<proteinExistence type="inferred from homology"/>
<dbReference type="InterPro" id="IPR036554">
    <property type="entry name" value="GHMP_kinase_C_sf"/>
</dbReference>
<protein>
    <recommendedName>
        <fullName evidence="2">diphosphomevalonate decarboxylase</fullName>
        <ecNumber evidence="2">4.1.1.33</ecNumber>
    </recommendedName>
</protein>
<keyword evidence="11" id="KW-1185">Reference proteome</keyword>
<feature type="domain" description="Mvd1 C-terminal" evidence="8">
    <location>
        <begin position="176"/>
        <end position="302"/>
    </location>
</feature>
<organism evidence="10 11">
    <name type="scientific">Dietzia timorensis</name>
    <dbReference type="NCBI Taxonomy" id="499555"/>
    <lineage>
        <taxon>Bacteria</taxon>
        <taxon>Bacillati</taxon>
        <taxon>Actinomycetota</taxon>
        <taxon>Actinomycetes</taxon>
        <taxon>Mycobacteriales</taxon>
        <taxon>Dietziaceae</taxon>
        <taxon>Dietzia</taxon>
    </lineage>
</organism>
<dbReference type="PANTHER" id="PTHR10977">
    <property type="entry name" value="DIPHOSPHOMEVALONATE DECARBOXYLASE"/>
    <property type="match status" value="1"/>
</dbReference>
<name>A0A173LFT1_9ACTN</name>
<dbReference type="GO" id="GO:0005829">
    <property type="term" value="C:cytosol"/>
    <property type="evidence" value="ECO:0007669"/>
    <property type="project" value="InterPro"/>
</dbReference>
<dbReference type="STRING" id="499555.BJL86_0264"/>
<evidence type="ECO:0000313" key="11">
    <source>
        <dbReference type="Proteomes" id="UP000186104"/>
    </source>
</evidence>
<keyword evidence="5" id="KW-0067">ATP-binding</keyword>
<evidence type="ECO:0000256" key="5">
    <source>
        <dbReference type="ARBA" id="ARBA00022840"/>
    </source>
</evidence>
<keyword evidence="6" id="KW-0443">Lipid metabolism</keyword>
<evidence type="ECO:0000259" key="9">
    <source>
        <dbReference type="Pfam" id="PF22700"/>
    </source>
</evidence>
<dbReference type="InterPro" id="IPR041431">
    <property type="entry name" value="Mvd1_C"/>
</dbReference>
<dbReference type="PIRSF" id="PIRSF015950">
    <property type="entry name" value="Mev_P_decrbx"/>
    <property type="match status" value="1"/>
</dbReference>
<dbReference type="InterPro" id="IPR029765">
    <property type="entry name" value="Mev_diP_decarb"/>
</dbReference>
<dbReference type="NCBIfam" id="TIGR01240">
    <property type="entry name" value="mevDPdecarb"/>
    <property type="match status" value="1"/>
</dbReference>
<dbReference type="KEGG" id="dtm:BJL86_0264"/>
<dbReference type="Pfam" id="PF18376">
    <property type="entry name" value="MDD_C"/>
    <property type="match status" value="1"/>
</dbReference>
<evidence type="ECO:0000256" key="2">
    <source>
        <dbReference type="ARBA" id="ARBA00012296"/>
    </source>
</evidence>
<comment type="similarity">
    <text evidence="1">Belongs to the diphosphomevalonate decarboxylase family.</text>
</comment>
<evidence type="ECO:0000256" key="6">
    <source>
        <dbReference type="ARBA" id="ARBA00023098"/>
    </source>
</evidence>
<dbReference type="OrthoDB" id="5498344at2"/>
<evidence type="ECO:0000256" key="3">
    <source>
        <dbReference type="ARBA" id="ARBA00022516"/>
    </source>
</evidence>
<dbReference type="FunFam" id="3.30.230.10:FF:000072">
    <property type="entry name" value="Diphosphomevalonate decarboxylase"/>
    <property type="match status" value="1"/>
</dbReference>
<reference evidence="10 11" key="1">
    <citation type="submission" date="2016-06" db="EMBL/GenBank/DDBJ databases">
        <title>Complete genome sequence of a saline-alkali tolerant type strain Dietzia timorensis ID05-A0528T.</title>
        <authorList>
            <person name="Wu X."/>
        </authorList>
    </citation>
    <scope>NUCLEOTIDE SEQUENCE [LARGE SCALE GENOMIC DNA]</scope>
    <source>
        <strain evidence="10 11">ID05-A0528</strain>
    </source>
</reference>
<dbReference type="SUPFAM" id="SSF54211">
    <property type="entry name" value="Ribosomal protein S5 domain 2-like"/>
    <property type="match status" value="1"/>
</dbReference>
<dbReference type="GO" id="GO:0019287">
    <property type="term" value="P:isopentenyl diphosphate biosynthetic process, mevalonate pathway"/>
    <property type="evidence" value="ECO:0007669"/>
    <property type="project" value="InterPro"/>
</dbReference>
<accession>A0A173LFT1</accession>
<evidence type="ECO:0000256" key="4">
    <source>
        <dbReference type="ARBA" id="ARBA00022741"/>
    </source>
</evidence>
<dbReference type="InterPro" id="IPR020568">
    <property type="entry name" value="Ribosomal_Su5_D2-typ_SF"/>
</dbReference>
<dbReference type="InterPro" id="IPR014721">
    <property type="entry name" value="Ribsml_uS5_D2-typ_fold_subgr"/>
</dbReference>
<evidence type="ECO:0000259" key="8">
    <source>
        <dbReference type="Pfam" id="PF18376"/>
    </source>
</evidence>
<keyword evidence="4" id="KW-0547">Nucleotide-binding</keyword>
<gene>
    <name evidence="10" type="ORF">BJL86_0264</name>
</gene>
<dbReference type="SUPFAM" id="SSF55060">
    <property type="entry name" value="GHMP Kinase, C-terminal domain"/>
    <property type="match status" value="1"/>
</dbReference>
<dbReference type="InterPro" id="IPR005935">
    <property type="entry name" value="Mev_decarb"/>
</dbReference>
<keyword evidence="3" id="KW-0444">Lipid biosynthesis</keyword>
<dbReference type="InterPro" id="IPR053859">
    <property type="entry name" value="MVD-like_N"/>
</dbReference>
<dbReference type="Pfam" id="PF22700">
    <property type="entry name" value="MVD-like_N"/>
    <property type="match status" value="1"/>
</dbReference>
<keyword evidence="7" id="KW-0456">Lyase</keyword>
<dbReference type="PANTHER" id="PTHR10977:SF3">
    <property type="entry name" value="DIPHOSPHOMEVALONATE DECARBOXYLASE"/>
    <property type="match status" value="1"/>
</dbReference>
<dbReference type="Proteomes" id="UP000186104">
    <property type="component" value="Chromosome"/>
</dbReference>
<feature type="domain" description="Diphosphomevalonate decarboxylase-like N-terminal" evidence="9">
    <location>
        <begin position="10"/>
        <end position="165"/>
    </location>
</feature>
<dbReference type="EMBL" id="CP015961">
    <property type="protein sequence ID" value="ANI91075.1"/>
    <property type="molecule type" value="Genomic_DNA"/>
</dbReference>
<evidence type="ECO:0000256" key="7">
    <source>
        <dbReference type="ARBA" id="ARBA00023239"/>
    </source>
</evidence>
<dbReference type="GO" id="GO:0004163">
    <property type="term" value="F:diphosphomevalonate decarboxylase activity"/>
    <property type="evidence" value="ECO:0007669"/>
    <property type="project" value="UniProtKB-EC"/>
</dbReference>
<dbReference type="RefSeq" id="WP_075844766.1">
    <property type="nucleotide sequence ID" value="NZ_CP015961.1"/>
</dbReference>
<dbReference type="Gene3D" id="3.30.230.10">
    <property type="match status" value="1"/>
</dbReference>
<dbReference type="GO" id="GO:0005524">
    <property type="term" value="F:ATP binding"/>
    <property type="evidence" value="ECO:0007669"/>
    <property type="project" value="UniProtKB-KW"/>
</dbReference>
<dbReference type="EC" id="4.1.1.33" evidence="2"/>
<sequence length="335" mass="34684">MSNGVGIARAYPNMALVKYWGKRDEAMMLPAAGSISMTFDTYATTTRVELDPTAQSDTVELNGQVAGGDAAARVVAFLDIVREMAGSQSRAHTVTVNEAPTAAGLASSASGFSALAVAASRAYGLDLDQAALSRLARRGSGSAARSVVDGMAIWHAGDTDVESFAEPIDAPDMRLVIVTVNAAQKAVSSREAMRRTAATSPFYGEWVTCTEETLERMVAACASGGVDEIGRIAETHALRMHAVIQSCDPPIRYLSPRSHEIFDAVAALRDAGTTAWATADAGPNVAVLTTPAEADAVAGALADLGTVRVVGPGHGARAIDEETARAAFDAARSGT</sequence>
<dbReference type="Gene3D" id="3.30.70.890">
    <property type="entry name" value="GHMP kinase, C-terminal domain"/>
    <property type="match status" value="1"/>
</dbReference>
<dbReference type="AlphaFoldDB" id="A0A173LFT1"/>
<evidence type="ECO:0000313" key="10">
    <source>
        <dbReference type="EMBL" id="ANI91075.1"/>
    </source>
</evidence>